<evidence type="ECO:0000256" key="8">
    <source>
        <dbReference type="SAM" id="Phobius"/>
    </source>
</evidence>
<dbReference type="Pfam" id="PF01496">
    <property type="entry name" value="V_ATPase_I"/>
    <property type="match status" value="2"/>
</dbReference>
<feature type="transmembrane region" description="Helical" evidence="8">
    <location>
        <begin position="498"/>
        <end position="517"/>
    </location>
</feature>
<dbReference type="Gene3D" id="1.20.1460.20">
    <property type="match status" value="1"/>
</dbReference>
<comment type="similarity">
    <text evidence="2">Belongs to the V-ATPase 116 kDa subunit family.</text>
</comment>
<evidence type="ECO:0000256" key="2">
    <source>
        <dbReference type="ARBA" id="ARBA00009904"/>
    </source>
</evidence>
<dbReference type="Gene3D" id="3.30.70.2750">
    <property type="match status" value="1"/>
</dbReference>
<evidence type="ECO:0000313" key="10">
    <source>
        <dbReference type="Proteomes" id="UP000824162"/>
    </source>
</evidence>
<dbReference type="Gene3D" id="3.30.70.2170">
    <property type="match status" value="1"/>
</dbReference>
<sequence length="678" mass="76036">MSKLPMKRVGIYGLKSRRKEILEALQRYGVLEPISCDLSGSGFEKLDTARATARFMNAKNILERALGVLNEYSPEKASLFSTLEGKKTMTAGQYYELIENSDNALNIAREINELAKRIYELRLELVKTENSISALSPWKDLDIPLDFAGTKKTAAFIGTFPEEYTAEEITAGYFETLTQRGCADDVRYAIDVTVVHSDRQMTCAVIIGRRDMKNELDGILRERGFAAPVCRAGKLPRTEIERLRSKIAGIDAEIEENTARIVKRAESRRLIEFMADYYLMRIEKYELLCDINQRKKFFVIFGYVPEKYAAALEMFLAERYGAVTEISEVSEEDEVPVLLKNNKFSSPVETVLETYSMPNKTEIDPTFVLSLFYYFLFGLMLSDAGYGLLMILGCGFVLMRLRNMEPGMKKTIKMFFYCGISTFFWGILFGSFFGDAVAVIASTFFDSDLALRPLWFEPIKDPMRMLIFSFAIGIVHLFAGLGIKLYQLLREGDIKSAFFDVVCWYLLVGGGIAYLLTMDMFVSMANLSFKLPPAVQTAAVIAAAVGAAGITLFSGRSSRNIFKRIAKGLYDLYGVTGYLSDILSYSRLLALGLATGVIAQVFNQMGSMFGGGAVGAVCFTLIFVIGHSLNMAINLLGAYVHTNRLQFVEFFGKFYEGGGKKFEPFSANTNYFKFKEEK</sequence>
<dbReference type="PANTHER" id="PTHR11629:SF63">
    <property type="entry name" value="V-TYPE PROTON ATPASE SUBUNIT A"/>
    <property type="match status" value="1"/>
</dbReference>
<feature type="transmembrane region" description="Helical" evidence="8">
    <location>
        <begin position="608"/>
        <end position="626"/>
    </location>
</feature>
<evidence type="ECO:0000256" key="1">
    <source>
        <dbReference type="ARBA" id="ARBA00004141"/>
    </source>
</evidence>
<dbReference type="GO" id="GO:0007035">
    <property type="term" value="P:vacuolar acidification"/>
    <property type="evidence" value="ECO:0007669"/>
    <property type="project" value="TreeGrafter"/>
</dbReference>
<gene>
    <name evidence="9" type="ORF">H9900_02315</name>
</gene>
<evidence type="ECO:0000313" key="9">
    <source>
        <dbReference type="EMBL" id="HIV85626.1"/>
    </source>
</evidence>
<feature type="transmembrane region" description="Helical" evidence="8">
    <location>
        <begin position="465"/>
        <end position="486"/>
    </location>
</feature>
<comment type="subcellular location">
    <subcellularLocation>
        <location evidence="1">Membrane</location>
        <topology evidence="1">Multi-pass membrane protein</topology>
    </subcellularLocation>
</comment>
<feature type="transmembrane region" description="Helical" evidence="8">
    <location>
        <begin position="371"/>
        <end position="399"/>
    </location>
</feature>
<dbReference type="GO" id="GO:0016471">
    <property type="term" value="C:vacuolar proton-transporting V-type ATPase complex"/>
    <property type="evidence" value="ECO:0007669"/>
    <property type="project" value="TreeGrafter"/>
</dbReference>
<proteinExistence type="inferred from homology"/>
<name>A0A9D1PPQ1_9FIRM</name>
<dbReference type="GO" id="GO:0033179">
    <property type="term" value="C:proton-transporting V-type ATPase, V0 domain"/>
    <property type="evidence" value="ECO:0007669"/>
    <property type="project" value="InterPro"/>
</dbReference>
<reference evidence="9" key="2">
    <citation type="submission" date="2021-04" db="EMBL/GenBank/DDBJ databases">
        <authorList>
            <person name="Gilroy R."/>
        </authorList>
    </citation>
    <scope>NUCLEOTIDE SEQUENCE</scope>
    <source>
        <strain evidence="9">5790</strain>
    </source>
</reference>
<feature type="transmembrane region" description="Helical" evidence="8">
    <location>
        <begin position="537"/>
        <end position="555"/>
    </location>
</feature>
<evidence type="ECO:0000256" key="6">
    <source>
        <dbReference type="ARBA" id="ARBA00023065"/>
    </source>
</evidence>
<keyword evidence="3" id="KW-0813">Transport</keyword>
<evidence type="ECO:0000256" key="7">
    <source>
        <dbReference type="ARBA" id="ARBA00023136"/>
    </source>
</evidence>
<dbReference type="EMBL" id="DXIJ01000045">
    <property type="protein sequence ID" value="HIV85626.1"/>
    <property type="molecule type" value="Genomic_DNA"/>
</dbReference>
<protein>
    <submittedName>
        <fullName evidence="9">V-type ATP synthase subunit I</fullName>
    </submittedName>
</protein>
<feature type="transmembrane region" description="Helical" evidence="8">
    <location>
        <begin position="420"/>
        <end position="445"/>
    </location>
</feature>
<dbReference type="GO" id="GO:0051117">
    <property type="term" value="F:ATPase binding"/>
    <property type="evidence" value="ECO:0007669"/>
    <property type="project" value="TreeGrafter"/>
</dbReference>
<comment type="caution">
    <text evidence="9">The sequence shown here is derived from an EMBL/GenBank/DDBJ whole genome shotgun (WGS) entry which is preliminary data.</text>
</comment>
<evidence type="ECO:0000256" key="4">
    <source>
        <dbReference type="ARBA" id="ARBA00022692"/>
    </source>
</evidence>
<evidence type="ECO:0000256" key="5">
    <source>
        <dbReference type="ARBA" id="ARBA00022989"/>
    </source>
</evidence>
<organism evidence="9 10">
    <name type="scientific">Candidatus Monoglobus merdigallinarum</name>
    <dbReference type="NCBI Taxonomy" id="2838698"/>
    <lineage>
        <taxon>Bacteria</taxon>
        <taxon>Bacillati</taxon>
        <taxon>Bacillota</taxon>
        <taxon>Clostridia</taxon>
        <taxon>Monoglobales</taxon>
        <taxon>Monoglobaceae</taxon>
        <taxon>Monoglobus</taxon>
    </lineage>
</organism>
<keyword evidence="5 8" id="KW-1133">Transmembrane helix</keyword>
<keyword evidence="6" id="KW-0406">Ion transport</keyword>
<dbReference type="PANTHER" id="PTHR11629">
    <property type="entry name" value="VACUOLAR PROTON ATPASES"/>
    <property type="match status" value="1"/>
</dbReference>
<dbReference type="Proteomes" id="UP000824162">
    <property type="component" value="Unassembled WGS sequence"/>
</dbReference>
<dbReference type="InterPro" id="IPR002490">
    <property type="entry name" value="V-ATPase_116kDa_su"/>
</dbReference>
<accession>A0A9D1PPQ1</accession>
<feature type="transmembrane region" description="Helical" evidence="8">
    <location>
        <begin position="582"/>
        <end position="602"/>
    </location>
</feature>
<evidence type="ECO:0000256" key="3">
    <source>
        <dbReference type="ARBA" id="ARBA00022448"/>
    </source>
</evidence>
<keyword evidence="7 8" id="KW-0472">Membrane</keyword>
<dbReference type="GO" id="GO:0046961">
    <property type="term" value="F:proton-transporting ATPase activity, rotational mechanism"/>
    <property type="evidence" value="ECO:0007669"/>
    <property type="project" value="InterPro"/>
</dbReference>
<reference evidence="9" key="1">
    <citation type="journal article" date="2021" name="PeerJ">
        <title>Extensive microbial diversity within the chicken gut microbiome revealed by metagenomics and culture.</title>
        <authorList>
            <person name="Gilroy R."/>
            <person name="Ravi A."/>
            <person name="Getino M."/>
            <person name="Pursley I."/>
            <person name="Horton D.L."/>
            <person name="Alikhan N.F."/>
            <person name="Baker D."/>
            <person name="Gharbi K."/>
            <person name="Hall N."/>
            <person name="Watson M."/>
            <person name="Adriaenssens E.M."/>
            <person name="Foster-Nyarko E."/>
            <person name="Jarju S."/>
            <person name="Secka A."/>
            <person name="Antonio M."/>
            <person name="Oren A."/>
            <person name="Chaudhuri R.R."/>
            <person name="La Ragione R."/>
            <person name="Hildebrand F."/>
            <person name="Pallen M.J."/>
        </authorList>
    </citation>
    <scope>NUCLEOTIDE SEQUENCE</scope>
    <source>
        <strain evidence="9">5790</strain>
    </source>
</reference>
<keyword evidence="4 8" id="KW-0812">Transmembrane</keyword>
<dbReference type="AlphaFoldDB" id="A0A9D1PPQ1"/>